<keyword evidence="3" id="KW-0067">ATP-binding</keyword>
<name>D1CEP1_THET1</name>
<dbReference type="GO" id="GO:0005524">
    <property type="term" value="F:ATP binding"/>
    <property type="evidence" value="ECO:0007669"/>
    <property type="project" value="UniProtKB-KW"/>
</dbReference>
<dbReference type="Pfam" id="PF00005">
    <property type="entry name" value="ABC_tran"/>
    <property type="match status" value="1"/>
</dbReference>
<dbReference type="Proteomes" id="UP000000323">
    <property type="component" value="Chromosome 1"/>
</dbReference>
<dbReference type="InterPro" id="IPR003593">
    <property type="entry name" value="AAA+_ATPase"/>
</dbReference>
<evidence type="ECO:0000256" key="2">
    <source>
        <dbReference type="ARBA" id="ARBA00022741"/>
    </source>
</evidence>
<dbReference type="PROSITE" id="PS50893">
    <property type="entry name" value="ABC_TRANSPORTER_2"/>
    <property type="match status" value="1"/>
</dbReference>
<feature type="domain" description="ABC transporter" evidence="4">
    <location>
        <begin position="22"/>
        <end position="256"/>
    </location>
</feature>
<dbReference type="EMBL" id="CP001825">
    <property type="protein sequence ID" value="ACZ41397.1"/>
    <property type="molecule type" value="Genomic_DNA"/>
</dbReference>
<evidence type="ECO:0000256" key="1">
    <source>
        <dbReference type="ARBA" id="ARBA00022448"/>
    </source>
</evidence>
<dbReference type="SMART" id="SM00382">
    <property type="entry name" value="AAA"/>
    <property type="match status" value="1"/>
</dbReference>
<reference evidence="6" key="1">
    <citation type="journal article" date="2010" name="Stand. Genomic Sci.">
        <title>Complete genome sequence of 'Thermobaculum terrenum' type strain (YNP1).</title>
        <authorList>
            <person name="Kiss H."/>
            <person name="Cleland D."/>
            <person name="Lapidus A."/>
            <person name="Lucas S."/>
            <person name="Glavina Del Rio T."/>
            <person name="Nolan M."/>
            <person name="Tice H."/>
            <person name="Han C."/>
            <person name="Goodwin L."/>
            <person name="Pitluck S."/>
            <person name="Liolios K."/>
            <person name="Ivanova N."/>
            <person name="Mavromatis K."/>
            <person name="Ovchinnikova G."/>
            <person name="Pati A."/>
            <person name="Chen A."/>
            <person name="Palaniappan K."/>
            <person name="Land M."/>
            <person name="Hauser L."/>
            <person name="Chang Y."/>
            <person name="Jeffries C."/>
            <person name="Lu M."/>
            <person name="Brettin T."/>
            <person name="Detter J."/>
            <person name="Goker M."/>
            <person name="Tindall B."/>
            <person name="Beck B."/>
            <person name="McDermott T."/>
            <person name="Woyke T."/>
            <person name="Bristow J."/>
            <person name="Eisen J."/>
            <person name="Markowitz V."/>
            <person name="Hugenholtz P."/>
            <person name="Kyrpides N."/>
            <person name="Klenk H."/>
            <person name="Cheng J."/>
        </authorList>
    </citation>
    <scope>NUCLEOTIDE SEQUENCE [LARGE SCALE GENOMIC DNA]</scope>
    <source>
        <strain evidence="6">ATCC BAA-798 / YNP1</strain>
    </source>
</reference>
<dbReference type="Gene3D" id="3.40.50.300">
    <property type="entry name" value="P-loop containing nucleotide triphosphate hydrolases"/>
    <property type="match status" value="1"/>
</dbReference>
<dbReference type="KEGG" id="ttr:Tter_0476"/>
<dbReference type="CDD" id="cd03263">
    <property type="entry name" value="ABC_subfamily_A"/>
    <property type="match status" value="1"/>
</dbReference>
<dbReference type="PANTHER" id="PTHR42711">
    <property type="entry name" value="ABC TRANSPORTER ATP-BINDING PROTEIN"/>
    <property type="match status" value="1"/>
</dbReference>
<gene>
    <name evidence="5" type="ordered locus">Tter_0476</name>
</gene>
<dbReference type="PANTHER" id="PTHR42711:SF19">
    <property type="entry name" value="DOXORUBICIN RESISTANCE ATP-BINDING PROTEIN DRRA"/>
    <property type="match status" value="1"/>
</dbReference>
<dbReference type="eggNOG" id="COG1131">
    <property type="taxonomic scope" value="Bacteria"/>
</dbReference>
<dbReference type="HOGENOM" id="CLU_000604_1_2_0"/>
<organism evidence="5 6">
    <name type="scientific">Thermobaculum terrenum (strain ATCC BAA-798 / CCMEE 7001 / YNP1)</name>
    <dbReference type="NCBI Taxonomy" id="525904"/>
    <lineage>
        <taxon>Bacteria</taxon>
        <taxon>Bacillati</taxon>
        <taxon>Chloroflexota</taxon>
        <taxon>Chloroflexia</taxon>
        <taxon>Candidatus Thermobaculales</taxon>
        <taxon>Candidatus Thermobaculaceae</taxon>
        <taxon>Thermobaculum</taxon>
    </lineage>
</organism>
<dbReference type="RefSeq" id="WP_012874432.1">
    <property type="nucleotide sequence ID" value="NC_013525.1"/>
</dbReference>
<evidence type="ECO:0000313" key="6">
    <source>
        <dbReference type="Proteomes" id="UP000000323"/>
    </source>
</evidence>
<evidence type="ECO:0000256" key="3">
    <source>
        <dbReference type="ARBA" id="ARBA00022840"/>
    </source>
</evidence>
<sequence>MRLTTTTSYSSTTDSERSALAIDVRNLTKKYKNGKVANDHLSLQVDRGTIFGLLGPNGAGKTTLVLQILGLLAPTSGSIYVEGIDVISNPEKVKPLAGYMPQTRIAMRNLEVDRALYITGRLRGQSHEQARKQSEGLLEMLDLTEHRKQFIDRLSGGLLRVAAMGMALMGDPHLVVLDEPTNELDPVRRRMVWDVILGLQDYYKHPVTCLLVTHNVLEAERIVERVAIIDKGKVAAIGTPGELKSQLGDEVRLEVVIKPDVLTEEIALKVEETLHDFGRVIPFRQGQYAVFVPRVGVGSATDKILGALDGLVDDFRLSPPSLEDVYIHVTGSKIELEDEQ</sequence>
<accession>D1CEP1</accession>
<dbReference type="InterPro" id="IPR027417">
    <property type="entry name" value="P-loop_NTPase"/>
</dbReference>
<keyword evidence="6" id="KW-1185">Reference proteome</keyword>
<keyword evidence="2" id="KW-0547">Nucleotide-binding</keyword>
<dbReference type="AlphaFoldDB" id="D1CEP1"/>
<dbReference type="InterPro" id="IPR003439">
    <property type="entry name" value="ABC_transporter-like_ATP-bd"/>
</dbReference>
<evidence type="ECO:0000313" key="5">
    <source>
        <dbReference type="EMBL" id="ACZ41397.1"/>
    </source>
</evidence>
<dbReference type="GO" id="GO:0016887">
    <property type="term" value="F:ATP hydrolysis activity"/>
    <property type="evidence" value="ECO:0007669"/>
    <property type="project" value="InterPro"/>
</dbReference>
<protein>
    <submittedName>
        <fullName evidence="5">ABC transporter related protein</fullName>
    </submittedName>
</protein>
<dbReference type="SUPFAM" id="SSF52540">
    <property type="entry name" value="P-loop containing nucleoside triphosphate hydrolases"/>
    <property type="match status" value="1"/>
</dbReference>
<keyword evidence="1" id="KW-0813">Transport</keyword>
<evidence type="ECO:0000259" key="4">
    <source>
        <dbReference type="PROSITE" id="PS50893"/>
    </source>
</evidence>
<proteinExistence type="predicted"/>
<dbReference type="InterPro" id="IPR050763">
    <property type="entry name" value="ABC_transporter_ATP-binding"/>
</dbReference>
<dbReference type="STRING" id="525904.Tter_0476"/>